<dbReference type="EMBL" id="BAABGA010000017">
    <property type="protein sequence ID" value="GAA4448536.1"/>
    <property type="molecule type" value="Genomic_DNA"/>
</dbReference>
<dbReference type="Gene3D" id="3.90.190.10">
    <property type="entry name" value="Protein tyrosine phosphatase superfamily"/>
    <property type="match status" value="1"/>
</dbReference>
<proteinExistence type="predicted"/>
<keyword evidence="3" id="KW-1185">Reference proteome</keyword>
<gene>
    <name evidence="2" type="ORF">GCM10023156_11790</name>
</gene>
<dbReference type="InterPro" id="IPR010980">
    <property type="entry name" value="Cyt_c/b562"/>
</dbReference>
<protein>
    <recommendedName>
        <fullName evidence="4">Cytochrome C</fullName>
    </recommendedName>
</protein>
<dbReference type="RefSeq" id="WP_345320323.1">
    <property type="nucleotide sequence ID" value="NZ_BAABGA010000017.1"/>
</dbReference>
<feature type="compositionally biased region" description="Low complexity" evidence="1">
    <location>
        <begin position="28"/>
        <end position="40"/>
    </location>
</feature>
<dbReference type="SUPFAM" id="SSF47175">
    <property type="entry name" value="Cytochromes"/>
    <property type="match status" value="1"/>
</dbReference>
<dbReference type="Gene3D" id="1.20.120.10">
    <property type="entry name" value="Cytochrome c/b562"/>
    <property type="match status" value="1"/>
</dbReference>
<name>A0ABP8MGR6_9BACT</name>
<evidence type="ECO:0000313" key="2">
    <source>
        <dbReference type="EMBL" id="GAA4448536.1"/>
    </source>
</evidence>
<reference evidence="3" key="1">
    <citation type="journal article" date="2019" name="Int. J. Syst. Evol. Microbiol.">
        <title>The Global Catalogue of Microorganisms (GCM) 10K type strain sequencing project: providing services to taxonomists for standard genome sequencing and annotation.</title>
        <authorList>
            <consortium name="The Broad Institute Genomics Platform"/>
            <consortium name="The Broad Institute Genome Sequencing Center for Infectious Disease"/>
            <person name="Wu L."/>
            <person name="Ma J."/>
        </authorList>
    </citation>
    <scope>NUCLEOTIDE SEQUENCE [LARGE SCALE GENOMIC DNA]</scope>
    <source>
        <strain evidence="3">JCM 17759</strain>
    </source>
</reference>
<sequence>MNTTATRLSAAFLCLSLCNMHGIRSTAGEETAASTQSASPTPAPPLRIESPPQDSSSHLHNLFQLTERIYSGAQPDDDAAFAEIAKLGVRTVVSVDGARPDVAAAKRAGLRYVHIPIGYDGLDQAAGESIVNLIKNAEGPFYIHCHHGKHRGPTAAAVACIADGSADHESAMHILEKAGTSKHYPGLWRDVKSFKMPADDKPLPPLVPIAPIDSMASLMVAIDQANEHLHSFADEDWALLDSHPDLRPAGEATLLREGFREAVRLRSSSKTNDRTGDDDAYWNQMIAAEKVAAKLEDAIRNSDHTSATRHLDQMGTLCTKCHEQYRN</sequence>
<accession>A0ABP8MGR6</accession>
<evidence type="ECO:0008006" key="4">
    <source>
        <dbReference type="Google" id="ProtNLM"/>
    </source>
</evidence>
<dbReference type="SUPFAM" id="SSF52799">
    <property type="entry name" value="(Phosphotyrosine protein) phosphatases II"/>
    <property type="match status" value="1"/>
</dbReference>
<dbReference type="Proteomes" id="UP001500840">
    <property type="component" value="Unassembled WGS sequence"/>
</dbReference>
<organism evidence="2 3">
    <name type="scientific">Novipirellula rosea</name>
    <dbReference type="NCBI Taxonomy" id="1031540"/>
    <lineage>
        <taxon>Bacteria</taxon>
        <taxon>Pseudomonadati</taxon>
        <taxon>Planctomycetota</taxon>
        <taxon>Planctomycetia</taxon>
        <taxon>Pirellulales</taxon>
        <taxon>Pirellulaceae</taxon>
        <taxon>Novipirellula</taxon>
    </lineage>
</organism>
<feature type="region of interest" description="Disordered" evidence="1">
    <location>
        <begin position="28"/>
        <end position="57"/>
    </location>
</feature>
<dbReference type="InterPro" id="IPR029021">
    <property type="entry name" value="Prot-tyrosine_phosphatase-like"/>
</dbReference>
<comment type="caution">
    <text evidence="2">The sequence shown here is derived from an EMBL/GenBank/DDBJ whole genome shotgun (WGS) entry which is preliminary data.</text>
</comment>
<evidence type="ECO:0000256" key="1">
    <source>
        <dbReference type="SAM" id="MobiDB-lite"/>
    </source>
</evidence>
<evidence type="ECO:0000313" key="3">
    <source>
        <dbReference type="Proteomes" id="UP001500840"/>
    </source>
</evidence>